<keyword evidence="5" id="KW-0539">Nucleus</keyword>
<organism evidence="7 8">
    <name type="scientific">Meira miltonrushii</name>
    <dbReference type="NCBI Taxonomy" id="1280837"/>
    <lineage>
        <taxon>Eukaryota</taxon>
        <taxon>Fungi</taxon>
        <taxon>Dikarya</taxon>
        <taxon>Basidiomycota</taxon>
        <taxon>Ustilaginomycotina</taxon>
        <taxon>Exobasidiomycetes</taxon>
        <taxon>Exobasidiales</taxon>
        <taxon>Brachybasidiaceae</taxon>
        <taxon>Meira</taxon>
    </lineage>
</organism>
<keyword evidence="2 5" id="KW-0677">Repeat</keyword>
<dbReference type="InterPro" id="IPR015943">
    <property type="entry name" value="WD40/YVTN_repeat-like_dom_sf"/>
</dbReference>
<comment type="subunit">
    <text evidence="5">Associated with the spliceosome.</text>
</comment>
<evidence type="ECO:0000313" key="7">
    <source>
        <dbReference type="EMBL" id="PWN32397.1"/>
    </source>
</evidence>
<evidence type="ECO:0000313" key="8">
    <source>
        <dbReference type="Proteomes" id="UP000245771"/>
    </source>
</evidence>
<evidence type="ECO:0000256" key="5">
    <source>
        <dbReference type="RuleBase" id="RU369036"/>
    </source>
</evidence>
<dbReference type="PRINTS" id="PR00320">
    <property type="entry name" value="GPROTEINBRPT"/>
</dbReference>
<dbReference type="OrthoDB" id="10256122at2759"/>
<dbReference type="InterPro" id="IPR036322">
    <property type="entry name" value="WD40_repeat_dom_sf"/>
</dbReference>
<feature type="repeat" description="WD" evidence="4">
    <location>
        <begin position="352"/>
        <end position="392"/>
    </location>
</feature>
<sequence>MLKSRLSAKMKSEYQDAKQLPNSILSQQANANPSKPSQNAEDTRILVGQKRKAPSSIPSSLTESYIDDLQGTGYQTHNTTSAFDQQISEQNGVIALRRPDEENKTNTTSQSLLSSALVKKKDAANRIAKPTFHPQWKLSRVISGHLGWVRCIAVEPNNKWFATGAGDRMIKIWDLASGELKLSLTGHISTVRGLAVSSRHPYMFSCGEDKMVKCWDLETNKVIRQYHGHLSGVYCLALHPTLDVLITAGRDAVARVWDMRTKAQIHVLSGHKGTIASIICQESDPQVITGSMDATVRLWDLAAGKSISTLTHHKKSVRALTSHPQQFSFASGSSGGRNIKTWRCPEGTLMNNMTHESIVNTLSVNPDGVLFSGGDDGSMKFFDYDSGVPFQSSLDIPQPGSLDSEAGIFCSSFDQTGTRLLTGGADKTIKMYKETA</sequence>
<dbReference type="InterPro" id="IPR020472">
    <property type="entry name" value="WD40_PAC1"/>
</dbReference>
<protein>
    <recommendedName>
        <fullName evidence="5">Pre-mRNA-splicing factor PRP46</fullName>
    </recommendedName>
    <alternativeName>
        <fullName evidence="5">Pre-mRNA-processing protein 46</fullName>
    </alternativeName>
</protein>
<gene>
    <name evidence="7" type="ORF">FA14DRAFT_127263</name>
</gene>
<dbReference type="FunCoup" id="A0A316V4C3">
    <property type="interactions" value="487"/>
</dbReference>
<proteinExistence type="inferred from homology"/>
<keyword evidence="1 4" id="KW-0853">WD repeat</keyword>
<keyword evidence="5" id="KW-0508">mRNA splicing</keyword>
<dbReference type="STRING" id="1280837.A0A316V4C3"/>
<feature type="repeat" description="WD" evidence="4">
    <location>
        <begin position="142"/>
        <end position="183"/>
    </location>
</feature>
<evidence type="ECO:0000256" key="2">
    <source>
        <dbReference type="ARBA" id="ARBA00022737"/>
    </source>
</evidence>
<dbReference type="CDD" id="cd00200">
    <property type="entry name" value="WD40"/>
    <property type="match status" value="1"/>
</dbReference>
<dbReference type="AlphaFoldDB" id="A0A316V4C3"/>
<dbReference type="PROSITE" id="PS50294">
    <property type="entry name" value="WD_REPEATS_REGION"/>
    <property type="match status" value="4"/>
</dbReference>
<feature type="compositionally biased region" description="Polar residues" evidence="6">
    <location>
        <begin position="20"/>
        <end position="40"/>
    </location>
</feature>
<dbReference type="PANTHER" id="PTHR19923:SF0">
    <property type="entry name" value="PLEIOTROPIC REGULATOR 1"/>
    <property type="match status" value="1"/>
</dbReference>
<feature type="repeat" description="WD" evidence="4">
    <location>
        <begin position="226"/>
        <end position="267"/>
    </location>
</feature>
<dbReference type="PROSITE" id="PS00678">
    <property type="entry name" value="WD_REPEATS_1"/>
    <property type="match status" value="2"/>
</dbReference>
<dbReference type="RefSeq" id="XP_025352699.1">
    <property type="nucleotide sequence ID" value="XM_025496788.1"/>
</dbReference>
<dbReference type="SUPFAM" id="SSF50978">
    <property type="entry name" value="WD40 repeat-like"/>
    <property type="match status" value="1"/>
</dbReference>
<evidence type="ECO:0000256" key="6">
    <source>
        <dbReference type="SAM" id="MobiDB-lite"/>
    </source>
</evidence>
<evidence type="ECO:0000256" key="4">
    <source>
        <dbReference type="PROSITE-ProRule" id="PRU00221"/>
    </source>
</evidence>
<comment type="subcellular location">
    <subcellularLocation>
        <location evidence="5">Nucleus</location>
    </subcellularLocation>
</comment>
<dbReference type="SMART" id="SM00320">
    <property type="entry name" value="WD40"/>
    <property type="match status" value="7"/>
</dbReference>
<dbReference type="GO" id="GO:0000398">
    <property type="term" value="P:mRNA splicing, via spliceosome"/>
    <property type="evidence" value="ECO:0007669"/>
    <property type="project" value="UniProtKB-UniRule"/>
</dbReference>
<evidence type="ECO:0000256" key="3">
    <source>
        <dbReference type="ARBA" id="ARBA00025726"/>
    </source>
</evidence>
<dbReference type="Gene3D" id="2.130.10.10">
    <property type="entry name" value="YVTN repeat-like/Quinoprotein amine dehydrogenase"/>
    <property type="match status" value="1"/>
</dbReference>
<dbReference type="GeneID" id="37018569"/>
<evidence type="ECO:0000256" key="1">
    <source>
        <dbReference type="ARBA" id="ARBA00022574"/>
    </source>
</evidence>
<accession>A0A316V4C3</accession>
<dbReference type="InterPro" id="IPR045241">
    <property type="entry name" value="Prp46/PLRG1-like"/>
</dbReference>
<keyword evidence="5" id="KW-0747">Spliceosome</keyword>
<dbReference type="GO" id="GO:0000974">
    <property type="term" value="C:Prp19 complex"/>
    <property type="evidence" value="ECO:0007669"/>
    <property type="project" value="TreeGrafter"/>
</dbReference>
<comment type="similarity">
    <text evidence="3 5">Belongs to the WD repeat PRL1/PRL2 family.</text>
</comment>
<dbReference type="FunFam" id="2.130.10.10:FF:000012">
    <property type="entry name" value="Putative pleiotropic regulator 1"/>
    <property type="match status" value="1"/>
</dbReference>
<dbReference type="PROSITE" id="PS50082">
    <property type="entry name" value="WD_REPEATS_2"/>
    <property type="match status" value="5"/>
</dbReference>
<reference evidence="7 8" key="1">
    <citation type="journal article" date="2018" name="Mol. Biol. Evol.">
        <title>Broad Genomic Sampling Reveals a Smut Pathogenic Ancestry of the Fungal Clade Ustilaginomycotina.</title>
        <authorList>
            <person name="Kijpornyongpan T."/>
            <person name="Mondo S.J."/>
            <person name="Barry K."/>
            <person name="Sandor L."/>
            <person name="Lee J."/>
            <person name="Lipzen A."/>
            <person name="Pangilinan J."/>
            <person name="LaButti K."/>
            <person name="Hainaut M."/>
            <person name="Henrissat B."/>
            <person name="Grigoriev I.V."/>
            <person name="Spatafora J.W."/>
            <person name="Aime M.C."/>
        </authorList>
    </citation>
    <scope>NUCLEOTIDE SEQUENCE [LARGE SCALE GENOMIC DNA]</scope>
    <source>
        <strain evidence="7 8">MCA 3882</strain>
    </source>
</reference>
<dbReference type="InterPro" id="IPR019775">
    <property type="entry name" value="WD40_repeat_CS"/>
</dbReference>
<name>A0A316V4C3_9BASI</name>
<dbReference type="GO" id="GO:0071013">
    <property type="term" value="C:catalytic step 2 spliceosome"/>
    <property type="evidence" value="ECO:0007669"/>
    <property type="project" value="TreeGrafter"/>
</dbReference>
<dbReference type="Pfam" id="PF00400">
    <property type="entry name" value="WD40"/>
    <property type="match status" value="7"/>
</dbReference>
<feature type="region of interest" description="Disordered" evidence="6">
    <location>
        <begin position="1"/>
        <end position="42"/>
    </location>
</feature>
<dbReference type="EMBL" id="KZ819606">
    <property type="protein sequence ID" value="PWN32397.1"/>
    <property type="molecule type" value="Genomic_DNA"/>
</dbReference>
<keyword evidence="5" id="KW-0507">mRNA processing</keyword>
<dbReference type="Proteomes" id="UP000245771">
    <property type="component" value="Unassembled WGS sequence"/>
</dbReference>
<feature type="repeat" description="WD" evidence="4">
    <location>
        <begin position="184"/>
        <end position="225"/>
    </location>
</feature>
<comment type="function">
    <text evidence="5">Involved in pre-mRNA splicing and required for cell cycle progression at G2/M.</text>
</comment>
<dbReference type="InParanoid" id="A0A316V4C3"/>
<dbReference type="GO" id="GO:0071011">
    <property type="term" value="C:precatalytic spliceosome"/>
    <property type="evidence" value="ECO:0007669"/>
    <property type="project" value="TreeGrafter"/>
</dbReference>
<keyword evidence="8" id="KW-1185">Reference proteome</keyword>
<feature type="repeat" description="WD" evidence="4">
    <location>
        <begin position="268"/>
        <end position="309"/>
    </location>
</feature>
<dbReference type="PANTHER" id="PTHR19923">
    <property type="entry name" value="WD40 REPEAT PROTEINPRL1/PRL2-RELATED"/>
    <property type="match status" value="1"/>
</dbReference>
<dbReference type="InterPro" id="IPR001680">
    <property type="entry name" value="WD40_rpt"/>
</dbReference>